<evidence type="ECO:0000256" key="1">
    <source>
        <dbReference type="SAM" id="MobiDB-lite"/>
    </source>
</evidence>
<evidence type="ECO:0000313" key="2">
    <source>
        <dbReference type="EMBL" id="RCV39565.1"/>
    </source>
</evidence>
<dbReference type="AlphaFoldDB" id="A0A368SAU1"/>
<feature type="region of interest" description="Disordered" evidence="1">
    <location>
        <begin position="62"/>
        <end position="101"/>
    </location>
</feature>
<name>A0A368SAU1_SETIT</name>
<dbReference type="EMBL" id="CM003535">
    <property type="protein sequence ID" value="RCV39565.1"/>
    <property type="molecule type" value="Genomic_DNA"/>
</dbReference>
<organism evidence="2">
    <name type="scientific">Setaria italica</name>
    <name type="common">Foxtail millet</name>
    <name type="synonym">Panicum italicum</name>
    <dbReference type="NCBI Taxonomy" id="4555"/>
    <lineage>
        <taxon>Eukaryota</taxon>
        <taxon>Viridiplantae</taxon>
        <taxon>Streptophyta</taxon>
        <taxon>Embryophyta</taxon>
        <taxon>Tracheophyta</taxon>
        <taxon>Spermatophyta</taxon>
        <taxon>Magnoliopsida</taxon>
        <taxon>Liliopsida</taxon>
        <taxon>Poales</taxon>
        <taxon>Poaceae</taxon>
        <taxon>PACMAD clade</taxon>
        <taxon>Panicoideae</taxon>
        <taxon>Panicodae</taxon>
        <taxon>Paniceae</taxon>
        <taxon>Cenchrinae</taxon>
        <taxon>Setaria</taxon>
    </lineage>
</organism>
<gene>
    <name evidence="2" type="ORF">SETIT_8G234400v2</name>
</gene>
<reference evidence="2" key="1">
    <citation type="journal article" date="2012" name="Nat. Biotechnol.">
        <title>Reference genome sequence of the model plant Setaria.</title>
        <authorList>
            <person name="Bennetzen J.L."/>
            <person name="Schmutz J."/>
            <person name="Wang H."/>
            <person name="Percifield R."/>
            <person name="Hawkins J."/>
            <person name="Pontaroli A.C."/>
            <person name="Estep M."/>
            <person name="Feng L."/>
            <person name="Vaughn J.N."/>
            <person name="Grimwood J."/>
            <person name="Jenkins J."/>
            <person name="Barry K."/>
            <person name="Lindquist E."/>
            <person name="Hellsten U."/>
            <person name="Deshpande S."/>
            <person name="Wang X."/>
            <person name="Wu X."/>
            <person name="Mitros T."/>
            <person name="Triplett J."/>
            <person name="Yang X."/>
            <person name="Ye C.Y."/>
            <person name="Mauro-Herrera M."/>
            <person name="Wang L."/>
            <person name="Li P."/>
            <person name="Sharma M."/>
            <person name="Sharma R."/>
            <person name="Ronald P.C."/>
            <person name="Panaud O."/>
            <person name="Kellogg E.A."/>
            <person name="Brutnell T.P."/>
            <person name="Doust A.N."/>
            <person name="Tuskan G.A."/>
            <person name="Rokhsar D."/>
            <person name="Devos K.M."/>
        </authorList>
    </citation>
    <scope>NUCLEOTIDE SEQUENCE [LARGE SCALE GENOMIC DNA]</scope>
    <source>
        <strain evidence="2">Yugu1</strain>
    </source>
</reference>
<reference evidence="2" key="2">
    <citation type="submission" date="2015-07" db="EMBL/GenBank/DDBJ databases">
        <authorList>
            <person name="Noorani M."/>
        </authorList>
    </citation>
    <scope>NUCLEOTIDE SEQUENCE</scope>
    <source>
        <strain evidence="2">Yugu1</strain>
    </source>
</reference>
<sequence>MGDLVFIFVASLEGNTASGGIARRTSSWKAPLSITEKIFVAAPPTSRQHTSTWWSPATSRQIAVPDGRSGDAVASKERAEPTRVAGGSHPERVLTHSGRASRRYGERFHPWSASSNV</sequence>
<proteinExistence type="predicted"/>
<protein>
    <submittedName>
        <fullName evidence="2">Uncharacterized protein</fullName>
    </submittedName>
</protein>
<accession>A0A368SAU1</accession>